<sequence length="316" mass="36602">MAARVVARLGSHNWHRNPDLIELRRQGYVPYTKRSDPHFLPKPMRISARSESCQALTALSMALAANCDYNPDSDYPFEVMVPFEQIAASMGMLHVYDSGRKAYDSPLHALSVQEQLDYVIALRGQDADTGQNKPLRLWLTEKFFTSRGIAVDEIRQWLGQFRQWAIKNGLTESLRKKYERHLLRLERIGIDLKDKHSLRNRLKQIKRWVVSPELAKEKQDKVQQLRDGLADIEAKAGERLDWILDETQQNLHSLANAKRKRQNPMYRAFIKWSTSAAVMTHVVRSLEMSVKQEHPTLQNTDPEAYYKLLLERAGIL</sequence>
<name>O07485_YEREN</name>
<organism evidence="1">
    <name type="scientific">Yersinia enterocolitica</name>
    <dbReference type="NCBI Taxonomy" id="630"/>
    <lineage>
        <taxon>Bacteria</taxon>
        <taxon>Pseudomonadati</taxon>
        <taxon>Pseudomonadota</taxon>
        <taxon>Gammaproteobacteria</taxon>
        <taxon>Enterobacterales</taxon>
        <taxon>Yersiniaceae</taxon>
        <taxon>Yersinia</taxon>
    </lineage>
</organism>
<proteinExistence type="predicted"/>
<dbReference type="EMBL" id="Y13308">
    <property type="protein sequence ID" value="CAA73746.1"/>
    <property type="molecule type" value="Genomic_DNA"/>
</dbReference>
<reference evidence="1" key="1">
    <citation type="journal article" date="1998" name="Syst. Appl. Microbiol.">
        <title>Characterization of plasmid regions of foodborne Yersinia enterocolitica biogroup 1A strains hybridizing to the Yersinia enterocolitica virulence plasmid.</title>
        <authorList>
            <person name="Hoffmann B."/>
            <person name="Strauch E."/>
            <person name="Gewinner C."/>
            <person name="Nattermann H."/>
            <person name="Appel B."/>
        </authorList>
    </citation>
    <scope>NUCLEOTIDE SEQUENCE</scope>
    <source>
        <strain evidence="1">15673</strain>
    </source>
</reference>
<protein>
    <submittedName>
        <fullName evidence="1">Hypothethical protein</fullName>
    </submittedName>
</protein>
<dbReference type="AlphaFoldDB" id="O07485"/>
<accession>O07485</accession>
<evidence type="ECO:0000313" key="1">
    <source>
        <dbReference type="EMBL" id="CAA73746.1"/>
    </source>
</evidence>